<evidence type="ECO:0000256" key="3">
    <source>
        <dbReference type="ARBA" id="ARBA00023170"/>
    </source>
</evidence>
<evidence type="ECO:0000313" key="7">
    <source>
        <dbReference type="Proteomes" id="UP001209878"/>
    </source>
</evidence>
<dbReference type="GO" id="GO:0004930">
    <property type="term" value="F:G protein-coupled receptor activity"/>
    <property type="evidence" value="ECO:0007669"/>
    <property type="project" value="UniProtKB-KW"/>
</dbReference>
<keyword evidence="2" id="KW-0297">G-protein coupled receptor</keyword>
<keyword evidence="5" id="KW-1133">Transmembrane helix</keyword>
<dbReference type="SUPFAM" id="SSF81321">
    <property type="entry name" value="Family A G protein-coupled receptor-like"/>
    <property type="match status" value="1"/>
</dbReference>
<dbReference type="PANTHER" id="PTHR24243">
    <property type="entry name" value="G-PROTEIN COUPLED RECEPTOR"/>
    <property type="match status" value="1"/>
</dbReference>
<keyword evidence="3" id="KW-0675">Receptor</keyword>
<sequence>MLLSVTFAFIILTGPIAVTLILEKSWVPPKEAHGSAIWRLWRTVVSNLMYTNHAINFLLYSVSGRKFRREFCRIVPCIKCCGGAGGESDTSRNVAIMVTPASDHERSTSIISAVTEDTHV</sequence>
<dbReference type="PANTHER" id="PTHR24243:SF233">
    <property type="entry name" value="THYROTROPIN-RELEASING HORMONE RECEPTOR"/>
    <property type="match status" value="1"/>
</dbReference>
<dbReference type="GO" id="GO:0005886">
    <property type="term" value="C:plasma membrane"/>
    <property type="evidence" value="ECO:0007669"/>
    <property type="project" value="TreeGrafter"/>
</dbReference>
<dbReference type="AlphaFoldDB" id="A0AAD9P8Q0"/>
<reference evidence="6" key="1">
    <citation type="journal article" date="2023" name="Mol. Biol. Evol.">
        <title>Third-Generation Sequencing Reveals the Adaptive Role of the Epigenome in Three Deep-Sea Polychaetes.</title>
        <authorList>
            <person name="Perez M."/>
            <person name="Aroh O."/>
            <person name="Sun Y."/>
            <person name="Lan Y."/>
            <person name="Juniper S.K."/>
            <person name="Young C.R."/>
            <person name="Angers B."/>
            <person name="Qian P.Y."/>
        </authorList>
    </citation>
    <scope>NUCLEOTIDE SEQUENCE</scope>
    <source>
        <strain evidence="6">R07B-5</strain>
    </source>
</reference>
<gene>
    <name evidence="6" type="ORF">NP493_86g03015</name>
</gene>
<keyword evidence="5" id="KW-0472">Membrane</keyword>
<keyword evidence="4" id="KW-0807">Transducer</keyword>
<dbReference type="EMBL" id="JAODUO010000087">
    <property type="protein sequence ID" value="KAK2190140.1"/>
    <property type="molecule type" value="Genomic_DNA"/>
</dbReference>
<evidence type="ECO:0000256" key="2">
    <source>
        <dbReference type="ARBA" id="ARBA00023040"/>
    </source>
</evidence>
<proteinExistence type="predicted"/>
<comment type="subcellular location">
    <subcellularLocation>
        <location evidence="1">Membrane</location>
        <topology evidence="1">Multi-pass membrane protein</topology>
    </subcellularLocation>
</comment>
<evidence type="ECO:0008006" key="8">
    <source>
        <dbReference type="Google" id="ProtNLM"/>
    </source>
</evidence>
<evidence type="ECO:0000256" key="1">
    <source>
        <dbReference type="ARBA" id="ARBA00004141"/>
    </source>
</evidence>
<name>A0AAD9P8Q0_RIDPI</name>
<comment type="caution">
    <text evidence="6">The sequence shown here is derived from an EMBL/GenBank/DDBJ whole genome shotgun (WGS) entry which is preliminary data.</text>
</comment>
<organism evidence="6 7">
    <name type="scientific">Ridgeia piscesae</name>
    <name type="common">Tubeworm</name>
    <dbReference type="NCBI Taxonomy" id="27915"/>
    <lineage>
        <taxon>Eukaryota</taxon>
        <taxon>Metazoa</taxon>
        <taxon>Spiralia</taxon>
        <taxon>Lophotrochozoa</taxon>
        <taxon>Annelida</taxon>
        <taxon>Polychaeta</taxon>
        <taxon>Sedentaria</taxon>
        <taxon>Canalipalpata</taxon>
        <taxon>Sabellida</taxon>
        <taxon>Siboglinidae</taxon>
        <taxon>Ridgeia</taxon>
    </lineage>
</organism>
<feature type="transmembrane region" description="Helical" evidence="5">
    <location>
        <begin position="41"/>
        <end position="60"/>
    </location>
</feature>
<evidence type="ECO:0000256" key="5">
    <source>
        <dbReference type="SAM" id="Phobius"/>
    </source>
</evidence>
<evidence type="ECO:0000256" key="4">
    <source>
        <dbReference type="ARBA" id="ARBA00023224"/>
    </source>
</evidence>
<keyword evidence="5" id="KW-0812">Transmembrane</keyword>
<accession>A0AAD9P8Q0</accession>
<dbReference type="Proteomes" id="UP001209878">
    <property type="component" value="Unassembled WGS sequence"/>
</dbReference>
<protein>
    <recommendedName>
        <fullName evidence="8">G-protein coupled receptors family 1 profile domain-containing protein</fullName>
    </recommendedName>
</protein>
<evidence type="ECO:0000313" key="6">
    <source>
        <dbReference type="EMBL" id="KAK2190140.1"/>
    </source>
</evidence>
<keyword evidence="7" id="KW-1185">Reference proteome</keyword>
<dbReference type="Gene3D" id="1.20.1070.10">
    <property type="entry name" value="Rhodopsin 7-helix transmembrane proteins"/>
    <property type="match status" value="1"/>
</dbReference>